<proteinExistence type="predicted"/>
<comment type="caution">
    <text evidence="2">The sequence shown here is derived from an EMBL/GenBank/DDBJ whole genome shotgun (WGS) entry which is preliminary data.</text>
</comment>
<protein>
    <submittedName>
        <fullName evidence="2">Uncharacterized protein</fullName>
    </submittedName>
</protein>
<organism evidence="2 3">
    <name type="scientific">Pseudocohnilembus persalinus</name>
    <name type="common">Ciliate</name>
    <dbReference type="NCBI Taxonomy" id="266149"/>
    <lineage>
        <taxon>Eukaryota</taxon>
        <taxon>Sar</taxon>
        <taxon>Alveolata</taxon>
        <taxon>Ciliophora</taxon>
        <taxon>Intramacronucleata</taxon>
        <taxon>Oligohymenophorea</taxon>
        <taxon>Scuticociliatia</taxon>
        <taxon>Philasterida</taxon>
        <taxon>Pseudocohnilembidae</taxon>
        <taxon>Pseudocohnilembus</taxon>
    </lineage>
</organism>
<dbReference type="Proteomes" id="UP000054937">
    <property type="component" value="Unassembled WGS sequence"/>
</dbReference>
<evidence type="ECO:0000256" key="1">
    <source>
        <dbReference type="SAM" id="MobiDB-lite"/>
    </source>
</evidence>
<evidence type="ECO:0000313" key="3">
    <source>
        <dbReference type="Proteomes" id="UP000054937"/>
    </source>
</evidence>
<name>A0A0V0R5V3_PSEPJ</name>
<dbReference type="EMBL" id="LDAU01000043">
    <property type="protein sequence ID" value="KRX09876.1"/>
    <property type="molecule type" value="Genomic_DNA"/>
</dbReference>
<dbReference type="InParanoid" id="A0A0V0R5V3"/>
<dbReference type="AlphaFoldDB" id="A0A0V0R5V3"/>
<sequence length="117" mass="13988">MAKNNDEQQKQQFSSIKQSPRVTSCRVVKYKNEDQGKDKRKLREMNFEQQNMEDPELRQYLLKKICLNDKNINLQVQNEEKKIDNENIVTKFDIYNEINPQNFQKTACMKCILSLNL</sequence>
<gene>
    <name evidence="2" type="ORF">PPERSA_03938</name>
</gene>
<accession>A0A0V0R5V3</accession>
<keyword evidence="3" id="KW-1185">Reference proteome</keyword>
<feature type="region of interest" description="Disordered" evidence="1">
    <location>
        <begin position="1"/>
        <end position="24"/>
    </location>
</feature>
<reference evidence="2 3" key="1">
    <citation type="journal article" date="2015" name="Sci. Rep.">
        <title>Genome of the facultative scuticociliatosis pathogen Pseudocohnilembus persalinus provides insight into its virulence through horizontal gene transfer.</title>
        <authorList>
            <person name="Xiong J."/>
            <person name="Wang G."/>
            <person name="Cheng J."/>
            <person name="Tian M."/>
            <person name="Pan X."/>
            <person name="Warren A."/>
            <person name="Jiang C."/>
            <person name="Yuan D."/>
            <person name="Miao W."/>
        </authorList>
    </citation>
    <scope>NUCLEOTIDE SEQUENCE [LARGE SCALE GENOMIC DNA]</scope>
    <source>
        <strain evidence="2">36N120E</strain>
    </source>
</reference>
<evidence type="ECO:0000313" key="2">
    <source>
        <dbReference type="EMBL" id="KRX09876.1"/>
    </source>
</evidence>
<feature type="compositionally biased region" description="Low complexity" evidence="1">
    <location>
        <begin position="10"/>
        <end position="19"/>
    </location>
</feature>